<dbReference type="AlphaFoldDB" id="A0AB40C4P0"/>
<evidence type="ECO:0000313" key="2">
    <source>
        <dbReference type="Proteomes" id="UP001515500"/>
    </source>
</evidence>
<dbReference type="GeneID" id="120270555"/>
<dbReference type="Proteomes" id="UP001515500">
    <property type="component" value="Chromosome 10"/>
</dbReference>
<sequence>MEIDDSFKRPGSVPFKWEIRPGIAKPDHKISTPPMLSKLRLPPSRIPALSEGSIMRSSSPSPSPSKRHNLFTLSPPPSESKRHNLFAFSPPPSVSKRHDLFAFSPPPSAFPVSPSKSLSKQRNLVASSSPQSASKWHGNNRAERSSKVIATTSATVSQGCFAMPPLRRKDDKKLFSGVGMVALSNSSVSSPSSFERMLITAEAELAASGLL</sequence>
<dbReference type="PANTHER" id="PTHR35466:SF4">
    <property type="entry name" value="EXPRESSED PROTEIN"/>
    <property type="match status" value="1"/>
</dbReference>
<proteinExistence type="predicted"/>
<accession>A0AB40C4P0</accession>
<protein>
    <submittedName>
        <fullName evidence="3">Uncharacterized protein LOC120270555</fullName>
    </submittedName>
</protein>
<reference evidence="3" key="1">
    <citation type="submission" date="2025-08" db="UniProtKB">
        <authorList>
            <consortium name="RefSeq"/>
        </authorList>
    </citation>
    <scope>IDENTIFICATION</scope>
</reference>
<gene>
    <name evidence="3" type="primary">LOC120270555</name>
</gene>
<evidence type="ECO:0000313" key="3">
    <source>
        <dbReference type="RefSeq" id="XP_039133529.1"/>
    </source>
</evidence>
<dbReference type="RefSeq" id="XP_039133529.1">
    <property type="nucleotide sequence ID" value="XM_039277595.1"/>
</dbReference>
<keyword evidence="2" id="KW-1185">Reference proteome</keyword>
<name>A0AB40C4P0_DIOCR</name>
<feature type="region of interest" description="Disordered" evidence="1">
    <location>
        <begin position="121"/>
        <end position="145"/>
    </location>
</feature>
<feature type="region of interest" description="Disordered" evidence="1">
    <location>
        <begin position="23"/>
        <end position="81"/>
    </location>
</feature>
<organism evidence="2 3">
    <name type="scientific">Dioscorea cayennensis subsp. rotundata</name>
    <name type="common">White Guinea yam</name>
    <name type="synonym">Dioscorea rotundata</name>
    <dbReference type="NCBI Taxonomy" id="55577"/>
    <lineage>
        <taxon>Eukaryota</taxon>
        <taxon>Viridiplantae</taxon>
        <taxon>Streptophyta</taxon>
        <taxon>Embryophyta</taxon>
        <taxon>Tracheophyta</taxon>
        <taxon>Spermatophyta</taxon>
        <taxon>Magnoliopsida</taxon>
        <taxon>Liliopsida</taxon>
        <taxon>Dioscoreales</taxon>
        <taxon>Dioscoreaceae</taxon>
        <taxon>Dioscorea</taxon>
    </lineage>
</organism>
<feature type="compositionally biased region" description="Polar residues" evidence="1">
    <location>
        <begin position="121"/>
        <end position="134"/>
    </location>
</feature>
<evidence type="ECO:0000256" key="1">
    <source>
        <dbReference type="SAM" id="MobiDB-lite"/>
    </source>
</evidence>
<dbReference type="PANTHER" id="PTHR35466">
    <property type="entry name" value="SERINE/ARGININE REPETITIVE MATRIX PROTEIN 1"/>
    <property type="match status" value="1"/>
</dbReference>